<dbReference type="Pfam" id="PF01370">
    <property type="entry name" value="Epimerase"/>
    <property type="match status" value="1"/>
</dbReference>
<evidence type="ECO:0000313" key="3">
    <source>
        <dbReference type="EMBL" id="PZX19169.1"/>
    </source>
</evidence>
<dbReference type="Gene3D" id="3.40.50.720">
    <property type="entry name" value="NAD(P)-binding Rossmann-like Domain"/>
    <property type="match status" value="1"/>
</dbReference>
<dbReference type="EMBL" id="QKZK01000005">
    <property type="protein sequence ID" value="PZX19169.1"/>
    <property type="molecule type" value="Genomic_DNA"/>
</dbReference>
<name>A0A2W7QBN5_9BACT</name>
<dbReference type="AlphaFoldDB" id="A0A2W7QBN5"/>
<feature type="domain" description="NAD-dependent epimerase/dehydratase" evidence="2">
    <location>
        <begin position="4"/>
        <end position="231"/>
    </location>
</feature>
<organism evidence="3 4">
    <name type="scientific">Breznakibacter xylanolyticus</name>
    <dbReference type="NCBI Taxonomy" id="990"/>
    <lineage>
        <taxon>Bacteria</taxon>
        <taxon>Pseudomonadati</taxon>
        <taxon>Bacteroidota</taxon>
        <taxon>Bacteroidia</taxon>
        <taxon>Marinilabiliales</taxon>
        <taxon>Marinilabiliaceae</taxon>
        <taxon>Breznakibacter</taxon>
    </lineage>
</organism>
<dbReference type="CDD" id="cd08946">
    <property type="entry name" value="SDR_e"/>
    <property type="match status" value="1"/>
</dbReference>
<proteinExistence type="inferred from homology"/>
<dbReference type="InterPro" id="IPR001509">
    <property type="entry name" value="Epimerase_deHydtase"/>
</dbReference>
<gene>
    <name evidence="3" type="ORF">LX69_00836</name>
</gene>
<evidence type="ECO:0000313" key="4">
    <source>
        <dbReference type="Proteomes" id="UP000249239"/>
    </source>
</evidence>
<dbReference type="Proteomes" id="UP000249239">
    <property type="component" value="Unassembled WGS sequence"/>
</dbReference>
<dbReference type="PANTHER" id="PTHR43000">
    <property type="entry name" value="DTDP-D-GLUCOSE 4,6-DEHYDRATASE-RELATED"/>
    <property type="match status" value="1"/>
</dbReference>
<dbReference type="OrthoDB" id="9811743at2"/>
<protein>
    <submittedName>
        <fullName evidence="3">Nucleoside-diphosphate-sugar epimerase</fullName>
    </submittedName>
</protein>
<evidence type="ECO:0000259" key="2">
    <source>
        <dbReference type="Pfam" id="PF01370"/>
    </source>
</evidence>
<comment type="caution">
    <text evidence="3">The sequence shown here is derived from an EMBL/GenBank/DDBJ whole genome shotgun (WGS) entry which is preliminary data.</text>
</comment>
<reference evidence="3 4" key="1">
    <citation type="submission" date="2018-06" db="EMBL/GenBank/DDBJ databases">
        <title>Genomic Encyclopedia of Archaeal and Bacterial Type Strains, Phase II (KMG-II): from individual species to whole genera.</title>
        <authorList>
            <person name="Goeker M."/>
        </authorList>
    </citation>
    <scope>NUCLEOTIDE SEQUENCE [LARGE SCALE GENOMIC DNA]</scope>
    <source>
        <strain evidence="3 4">DSM 6779</strain>
    </source>
</reference>
<dbReference type="InterPro" id="IPR036291">
    <property type="entry name" value="NAD(P)-bd_dom_sf"/>
</dbReference>
<comment type="similarity">
    <text evidence="1">Belongs to the NAD(P)-dependent epimerase/dehydratase family.</text>
</comment>
<dbReference type="SUPFAM" id="SSF51735">
    <property type="entry name" value="NAD(P)-binding Rossmann-fold domains"/>
    <property type="match status" value="1"/>
</dbReference>
<keyword evidence="4" id="KW-1185">Reference proteome</keyword>
<dbReference type="RefSeq" id="WP_111444552.1">
    <property type="nucleotide sequence ID" value="NZ_QKZK01000005.1"/>
</dbReference>
<sequence length="299" mass="34183">MENIYIIGGSGFVGKNLAVYLSNFYSITVFDRYIDSDFFLNFPNIDCQQIDLIVDNIPGNFSSPDYIVNLASVVTAERDLSLFDDMVRTNIQIITKLFYRFQHCQSLKLFVQFGSSEEYGSINSPLIEYIREEPNSPYALVKQLATNLVLMLHRNDNFPATVVRPGNLFGRFQPRDKFIPYVIEKLKAGERLDVTPCEQKRDFIYIDDFSMLIREILINSSNAKGEIINVASGESISLKDIINHCKKEIGSFSVVNYGAKPYRSNEIMDLKCDITKLNEITGSFLDIDTKERLIQLINE</sequence>
<evidence type="ECO:0000256" key="1">
    <source>
        <dbReference type="ARBA" id="ARBA00007637"/>
    </source>
</evidence>
<accession>A0A2W7QBN5</accession>